<evidence type="ECO:0000313" key="2">
    <source>
        <dbReference type="Proteomes" id="UP000194266"/>
    </source>
</evidence>
<organism evidence="1 2">
    <name type="scientific">Streptomyces pharetrae CZA14</name>
    <dbReference type="NCBI Taxonomy" id="1144883"/>
    <lineage>
        <taxon>Bacteria</taxon>
        <taxon>Bacillati</taxon>
        <taxon>Actinomycetota</taxon>
        <taxon>Actinomycetes</taxon>
        <taxon>Kitasatosporales</taxon>
        <taxon>Streptomycetaceae</taxon>
        <taxon>Streptomyces</taxon>
    </lineage>
</organism>
<evidence type="ECO:0000313" key="1">
    <source>
        <dbReference type="EMBL" id="OSZ56899.1"/>
    </source>
</evidence>
<protein>
    <submittedName>
        <fullName evidence="1">Uncharacterized protein</fullName>
    </submittedName>
</protein>
<reference evidence="1 2" key="1">
    <citation type="submission" date="2016-12" db="EMBL/GenBank/DDBJ databases">
        <title>Genome Mining:The Detection of Biosynthetic Gene Clusters to Aid in the Expression of Curamycin A produced by Streptomyces sp. strain CZA14.</title>
        <authorList>
            <person name="Durrell K.A."/>
            <person name="Kirby B.M."/>
            <person name="Khan W."/>
            <person name="Mthethwa T."/>
            <person name="Le Roes-Hill M."/>
        </authorList>
    </citation>
    <scope>NUCLEOTIDE SEQUENCE [LARGE SCALE GENOMIC DNA]</scope>
    <source>
        <strain evidence="1 2">CZA14</strain>
    </source>
</reference>
<accession>A0ABX3YDC3</accession>
<gene>
    <name evidence="1" type="ORF">OQI_30370</name>
</gene>
<dbReference type="RefSeq" id="WP_086172443.1">
    <property type="nucleotide sequence ID" value="NZ_MRYD01000243.1"/>
</dbReference>
<dbReference type="Proteomes" id="UP000194266">
    <property type="component" value="Unassembled WGS sequence"/>
</dbReference>
<keyword evidence="2" id="KW-1185">Reference proteome</keyword>
<dbReference type="EMBL" id="MRYD01000243">
    <property type="protein sequence ID" value="OSZ56899.1"/>
    <property type="molecule type" value="Genomic_DNA"/>
</dbReference>
<comment type="caution">
    <text evidence="1">The sequence shown here is derived from an EMBL/GenBank/DDBJ whole genome shotgun (WGS) entry which is preliminary data.</text>
</comment>
<name>A0ABX3YDC3_9ACTN</name>
<sequence length="87" mass="8868">MEGVRATEDGRGDAGIETGSVRVVAPPVTGTGLAFDRACGHAARFGLVRADHAAQARIAERGALWLRGTARRIRAAGGAPGRVSCGT</sequence>
<proteinExistence type="predicted"/>